<protein>
    <submittedName>
        <fullName evidence="2">Uncharacterized protein</fullName>
    </submittedName>
</protein>
<name>A0AAN7UHM5_9PEZI</name>
<dbReference type="EMBL" id="JAWHQM010000012">
    <property type="protein sequence ID" value="KAK5629548.1"/>
    <property type="molecule type" value="Genomic_DNA"/>
</dbReference>
<accession>A0AAN7UHM5</accession>
<comment type="caution">
    <text evidence="2">The sequence shown here is derived from an EMBL/GenBank/DDBJ whole genome shotgun (WGS) entry which is preliminary data.</text>
</comment>
<feature type="signal peptide" evidence="1">
    <location>
        <begin position="1"/>
        <end position="20"/>
    </location>
</feature>
<keyword evidence="3" id="KW-1185">Reference proteome</keyword>
<feature type="chain" id="PRO_5042949474" evidence="1">
    <location>
        <begin position="21"/>
        <end position="99"/>
    </location>
</feature>
<dbReference type="Proteomes" id="UP001305414">
    <property type="component" value="Unassembled WGS sequence"/>
</dbReference>
<sequence>MLFISLILATLFAVIVETEATCYDTGGSIHDNFVPCNAAAEVSVCCGRNDYCLDNGLCLDAGGDNIFTVQGCTSQTWEAPCKQYCPGLPREFENILDAS</sequence>
<reference evidence="2 3" key="1">
    <citation type="submission" date="2023-10" db="EMBL/GenBank/DDBJ databases">
        <title>Draft genome sequence of Xylaria bambusicola isolate GMP-LS, the root and basal stem rot pathogen of sugarcane in Indonesia.</title>
        <authorList>
            <person name="Selvaraj P."/>
            <person name="Muralishankar V."/>
            <person name="Muruganantham S."/>
            <person name="Sp S."/>
            <person name="Haryani S."/>
            <person name="Lau K.J.X."/>
            <person name="Naqvi N.I."/>
        </authorList>
    </citation>
    <scope>NUCLEOTIDE SEQUENCE [LARGE SCALE GENOMIC DNA]</scope>
    <source>
        <strain evidence="2">GMP-LS</strain>
    </source>
</reference>
<organism evidence="2 3">
    <name type="scientific">Xylaria bambusicola</name>
    <dbReference type="NCBI Taxonomy" id="326684"/>
    <lineage>
        <taxon>Eukaryota</taxon>
        <taxon>Fungi</taxon>
        <taxon>Dikarya</taxon>
        <taxon>Ascomycota</taxon>
        <taxon>Pezizomycotina</taxon>
        <taxon>Sordariomycetes</taxon>
        <taxon>Xylariomycetidae</taxon>
        <taxon>Xylariales</taxon>
        <taxon>Xylariaceae</taxon>
        <taxon>Xylaria</taxon>
    </lineage>
</organism>
<evidence type="ECO:0000313" key="2">
    <source>
        <dbReference type="EMBL" id="KAK5629548.1"/>
    </source>
</evidence>
<gene>
    <name evidence="2" type="ORF">RRF57_005263</name>
</gene>
<evidence type="ECO:0000313" key="3">
    <source>
        <dbReference type="Proteomes" id="UP001305414"/>
    </source>
</evidence>
<evidence type="ECO:0000256" key="1">
    <source>
        <dbReference type="SAM" id="SignalP"/>
    </source>
</evidence>
<dbReference type="AlphaFoldDB" id="A0AAN7UHM5"/>
<keyword evidence="1" id="KW-0732">Signal</keyword>
<proteinExistence type="predicted"/>